<dbReference type="InterPro" id="IPR036962">
    <property type="entry name" value="Glyco_hydro_3_N_sf"/>
</dbReference>
<comment type="pathway">
    <text evidence="2 11">Glycan metabolism; cellulose degradation.</text>
</comment>
<dbReference type="Gene3D" id="2.60.40.10">
    <property type="entry name" value="Immunoglobulins"/>
    <property type="match status" value="1"/>
</dbReference>
<dbReference type="Gene3D" id="3.20.20.300">
    <property type="entry name" value="Glycoside hydrolase, family 3, N-terminal domain"/>
    <property type="match status" value="1"/>
</dbReference>
<dbReference type="FunFam" id="3.20.20.300:FF:000002">
    <property type="entry name" value="Probable beta-glucosidase"/>
    <property type="match status" value="1"/>
</dbReference>
<dbReference type="GO" id="GO:0008422">
    <property type="term" value="F:beta-glucosidase activity"/>
    <property type="evidence" value="ECO:0007669"/>
    <property type="project" value="UniProtKB-EC"/>
</dbReference>
<dbReference type="InterPro" id="IPR050288">
    <property type="entry name" value="Cellulose_deg_GH3"/>
</dbReference>
<keyword evidence="5 11" id="KW-0378">Hydrolase</keyword>
<keyword evidence="10 11" id="KW-0624">Polysaccharide degradation</keyword>
<proteinExistence type="inferred from homology"/>
<accession>A0A9W9AEI1</accession>
<keyword evidence="15" id="KW-1185">Reference proteome</keyword>
<evidence type="ECO:0000256" key="3">
    <source>
        <dbReference type="ARBA" id="ARBA00005336"/>
    </source>
</evidence>
<dbReference type="InterPro" id="IPR013783">
    <property type="entry name" value="Ig-like_fold"/>
</dbReference>
<keyword evidence="8 11" id="KW-0119">Carbohydrate metabolism</keyword>
<gene>
    <name evidence="14" type="ORF">J3R30DRAFT_2382570</name>
</gene>
<dbReference type="Pfam" id="PF00933">
    <property type="entry name" value="Glyco_hydro_3"/>
    <property type="match status" value="1"/>
</dbReference>
<evidence type="ECO:0000313" key="14">
    <source>
        <dbReference type="EMBL" id="KAJ4480953.1"/>
    </source>
</evidence>
<evidence type="ECO:0000313" key="15">
    <source>
        <dbReference type="Proteomes" id="UP001150266"/>
    </source>
</evidence>
<dbReference type="Pfam" id="PF14310">
    <property type="entry name" value="Fn3-like"/>
    <property type="match status" value="1"/>
</dbReference>
<evidence type="ECO:0000256" key="2">
    <source>
        <dbReference type="ARBA" id="ARBA00004987"/>
    </source>
</evidence>
<feature type="compositionally biased region" description="Polar residues" evidence="12">
    <location>
        <begin position="129"/>
        <end position="141"/>
    </location>
</feature>
<dbReference type="GO" id="GO:0030245">
    <property type="term" value="P:cellulose catabolic process"/>
    <property type="evidence" value="ECO:0007669"/>
    <property type="project" value="UniProtKB-KW"/>
</dbReference>
<evidence type="ECO:0000256" key="5">
    <source>
        <dbReference type="ARBA" id="ARBA00022801"/>
    </source>
</evidence>
<keyword evidence="6" id="KW-0136">Cellulose degradation</keyword>
<feature type="region of interest" description="Disordered" evidence="12">
    <location>
        <begin position="123"/>
        <end position="142"/>
    </location>
</feature>
<evidence type="ECO:0000256" key="1">
    <source>
        <dbReference type="ARBA" id="ARBA00000448"/>
    </source>
</evidence>
<dbReference type="Proteomes" id="UP001150266">
    <property type="component" value="Unassembled WGS sequence"/>
</dbReference>
<dbReference type="SUPFAM" id="SSF51445">
    <property type="entry name" value="(Trans)glycosidases"/>
    <property type="match status" value="1"/>
</dbReference>
<dbReference type="PRINTS" id="PR00133">
    <property type="entry name" value="GLHYDRLASE3"/>
</dbReference>
<organism evidence="14 15">
    <name type="scientific">Lentinula aciculospora</name>
    <dbReference type="NCBI Taxonomy" id="153920"/>
    <lineage>
        <taxon>Eukaryota</taxon>
        <taxon>Fungi</taxon>
        <taxon>Dikarya</taxon>
        <taxon>Basidiomycota</taxon>
        <taxon>Agaricomycotina</taxon>
        <taxon>Agaricomycetes</taxon>
        <taxon>Agaricomycetidae</taxon>
        <taxon>Agaricales</taxon>
        <taxon>Marasmiineae</taxon>
        <taxon>Omphalotaceae</taxon>
        <taxon>Lentinula</taxon>
    </lineage>
</organism>
<comment type="similarity">
    <text evidence="3 11">Belongs to the glycosyl hydrolase 3 family.</text>
</comment>
<sequence>MQLMGCSLSCDKGTHVSRSFKQVLKKVIYEGFLGLGTHCYNMLLFQTTFQSLLAFVFAATSAQSAVSGISNSANSTSSFPVSGSSAASISSSFLTQSATPTQSSSPAVSFTIPAPAASQSFIPGIYPSTDPSNPPSVQQDTLEVPDFNPAWQTAHQKAQNQIANYTLSQLITIVSGSTSRCVGNIQTVDGWPGLCLNDGPLGVRLADYITAFPPGINTASTFNRSLMRTRGLFMGQEFKGKGVNIALGPMMNILRVPAAGRNFEGFGADPFLSGEAAYETILGMQQGGVQACAKHFIDNEQETNRMSASSDVDDRTQHEIYAQPFMRSVMAGVSSVMCSYNLINDTHACQNNLTLNRILKDEFGFQGFVVSDWGATHSTLSAAAGLDMEMPDSSFFGETLATFVNNGSIPLSRVRDMAQRVIASWYFLHQDEAYPAVNFNANNPGDEATNEHINVEDDHSSVVLDIGRASIVLLKNVRNALPLKKPKSLLLAGSDAGLASIGPNEFVNAGGDDGILAIGGGSGAANLTYLVSPLEAIQIRARQDRTTVSWILNDFNLPRAGNMAIGTSAALVFVNADSSEGSDRTNLTTHNDAEQLILAVAAQNNNTIVVTHSVGPLIIDNWIDHPNITGVLWAGVSSAETGNAITDVLYGGFNPSGRLPYTIAKNAADYPASVSTSLEIPYTEGLQIDYRAFDARNITPRYEFGFGLSYTEFKYSELNIVVVKDTNNAQADLISNWEAGNPSPSGFGSSTALWLHQSAFQVTFQVQNIGDTSGGEIPQLYLQMPLAAGEPPSILKGFTDIFLNPGETQTVIITLSRHSLSIWDVVAQGWRKPQGITTVVVGASSRDFRLTATIPFSE</sequence>
<evidence type="ECO:0000256" key="8">
    <source>
        <dbReference type="ARBA" id="ARBA00023277"/>
    </source>
</evidence>
<evidence type="ECO:0000256" key="9">
    <source>
        <dbReference type="ARBA" id="ARBA00023295"/>
    </source>
</evidence>
<feature type="domain" description="Fibronectin type III-like" evidence="13">
    <location>
        <begin position="776"/>
        <end position="845"/>
    </location>
</feature>
<dbReference type="EC" id="3.2.1.21" evidence="4 11"/>
<dbReference type="AlphaFoldDB" id="A0A9W9AEI1"/>
<protein>
    <recommendedName>
        <fullName evidence="4 11">beta-glucosidase</fullName>
        <ecNumber evidence="4 11">3.2.1.21</ecNumber>
    </recommendedName>
</protein>
<evidence type="ECO:0000256" key="4">
    <source>
        <dbReference type="ARBA" id="ARBA00012744"/>
    </source>
</evidence>
<evidence type="ECO:0000256" key="10">
    <source>
        <dbReference type="ARBA" id="ARBA00023326"/>
    </source>
</evidence>
<name>A0A9W9AEI1_9AGAR</name>
<dbReference type="InterPro" id="IPR017853">
    <property type="entry name" value="GH"/>
</dbReference>
<dbReference type="InterPro" id="IPR036881">
    <property type="entry name" value="Glyco_hydro_3_C_sf"/>
</dbReference>
<dbReference type="SMART" id="SM01217">
    <property type="entry name" value="Fn3_like"/>
    <property type="match status" value="1"/>
</dbReference>
<dbReference type="InterPro" id="IPR002772">
    <property type="entry name" value="Glyco_hydro_3_C"/>
</dbReference>
<keyword evidence="7" id="KW-0325">Glycoprotein</keyword>
<dbReference type="PROSITE" id="PS00775">
    <property type="entry name" value="GLYCOSYL_HYDROL_F3"/>
    <property type="match status" value="1"/>
</dbReference>
<dbReference type="InterPro" id="IPR019800">
    <property type="entry name" value="Glyco_hydro_3_AS"/>
</dbReference>
<evidence type="ECO:0000256" key="6">
    <source>
        <dbReference type="ARBA" id="ARBA00023001"/>
    </source>
</evidence>
<evidence type="ECO:0000256" key="12">
    <source>
        <dbReference type="SAM" id="MobiDB-lite"/>
    </source>
</evidence>
<dbReference type="InterPro" id="IPR001764">
    <property type="entry name" value="Glyco_hydro_3_N"/>
</dbReference>
<dbReference type="PANTHER" id="PTHR42715:SF2">
    <property type="entry name" value="BETA-GLUCOSIDASE F-RELATED"/>
    <property type="match status" value="1"/>
</dbReference>
<reference evidence="14" key="1">
    <citation type="submission" date="2022-08" db="EMBL/GenBank/DDBJ databases">
        <title>A Global Phylogenomic Analysis of the Shiitake Genus Lentinula.</title>
        <authorList>
            <consortium name="DOE Joint Genome Institute"/>
            <person name="Sierra-Patev S."/>
            <person name="Min B."/>
            <person name="Naranjo-Ortiz M."/>
            <person name="Looney B."/>
            <person name="Konkel Z."/>
            <person name="Slot J.C."/>
            <person name="Sakamoto Y."/>
            <person name="Steenwyk J.L."/>
            <person name="Rokas A."/>
            <person name="Carro J."/>
            <person name="Camarero S."/>
            <person name="Ferreira P."/>
            <person name="Molpeceres G."/>
            <person name="Ruiz-Duenas F.J."/>
            <person name="Serrano A."/>
            <person name="Henrissat B."/>
            <person name="Drula E."/>
            <person name="Hughes K.W."/>
            <person name="Mata J.L."/>
            <person name="Ishikawa N.K."/>
            <person name="Vargas-Isla R."/>
            <person name="Ushijima S."/>
            <person name="Smith C.A."/>
            <person name="Ahrendt S."/>
            <person name="Andreopoulos W."/>
            <person name="He G."/>
            <person name="Labutti K."/>
            <person name="Lipzen A."/>
            <person name="Ng V."/>
            <person name="Riley R."/>
            <person name="Sandor L."/>
            <person name="Barry K."/>
            <person name="Martinez A.T."/>
            <person name="Xiao Y."/>
            <person name="Gibbons J.G."/>
            <person name="Terashima K."/>
            <person name="Grigoriev I.V."/>
            <person name="Hibbett D.S."/>
        </authorList>
    </citation>
    <scope>NUCLEOTIDE SEQUENCE</scope>
    <source>
        <strain evidence="14">JLM2183</strain>
    </source>
</reference>
<dbReference type="Pfam" id="PF01915">
    <property type="entry name" value="Glyco_hydro_3_C"/>
    <property type="match status" value="1"/>
</dbReference>
<dbReference type="OrthoDB" id="416222at2759"/>
<evidence type="ECO:0000256" key="11">
    <source>
        <dbReference type="RuleBase" id="RU361161"/>
    </source>
</evidence>
<dbReference type="EMBL" id="JAOTPV010000006">
    <property type="protein sequence ID" value="KAJ4480953.1"/>
    <property type="molecule type" value="Genomic_DNA"/>
</dbReference>
<evidence type="ECO:0000256" key="7">
    <source>
        <dbReference type="ARBA" id="ARBA00023180"/>
    </source>
</evidence>
<keyword evidence="9 11" id="KW-0326">Glycosidase</keyword>
<dbReference type="InterPro" id="IPR026891">
    <property type="entry name" value="Fn3-like"/>
</dbReference>
<evidence type="ECO:0000259" key="13">
    <source>
        <dbReference type="SMART" id="SM01217"/>
    </source>
</evidence>
<dbReference type="FunFam" id="3.40.50.1700:FF:000003">
    <property type="entry name" value="Probable beta-glucosidase"/>
    <property type="match status" value="1"/>
</dbReference>
<dbReference type="Gene3D" id="3.40.50.1700">
    <property type="entry name" value="Glycoside hydrolase family 3 C-terminal domain"/>
    <property type="match status" value="1"/>
</dbReference>
<dbReference type="SUPFAM" id="SSF52279">
    <property type="entry name" value="Beta-D-glucan exohydrolase, C-terminal domain"/>
    <property type="match status" value="1"/>
</dbReference>
<dbReference type="PANTHER" id="PTHR42715">
    <property type="entry name" value="BETA-GLUCOSIDASE"/>
    <property type="match status" value="1"/>
</dbReference>
<comment type="caution">
    <text evidence="14">The sequence shown here is derived from an EMBL/GenBank/DDBJ whole genome shotgun (WGS) entry which is preliminary data.</text>
</comment>
<comment type="catalytic activity">
    <reaction evidence="1 11">
        <text>Hydrolysis of terminal, non-reducing beta-D-glucosyl residues with release of beta-D-glucose.</text>
        <dbReference type="EC" id="3.2.1.21"/>
    </reaction>
</comment>